<dbReference type="AlphaFoldDB" id="A0A0A9FRH7"/>
<protein>
    <submittedName>
        <fullName evidence="1">Uncharacterized protein</fullName>
    </submittedName>
</protein>
<evidence type="ECO:0000313" key="1">
    <source>
        <dbReference type="EMBL" id="JAE10898.1"/>
    </source>
</evidence>
<accession>A0A0A9FRH7</accession>
<dbReference type="EMBL" id="GBRH01186998">
    <property type="protein sequence ID" value="JAE10898.1"/>
    <property type="molecule type" value="Transcribed_RNA"/>
</dbReference>
<sequence length="42" mass="5023">MPSNECLCIFFYFKSLEPPVLFLDIIMKVWGDVVDYSDVWVY</sequence>
<reference evidence="1" key="2">
    <citation type="journal article" date="2015" name="Data Brief">
        <title>Shoot transcriptome of the giant reed, Arundo donax.</title>
        <authorList>
            <person name="Barrero R.A."/>
            <person name="Guerrero F.D."/>
            <person name="Moolhuijzen P."/>
            <person name="Goolsby J.A."/>
            <person name="Tidwell J."/>
            <person name="Bellgard S.E."/>
            <person name="Bellgard M.I."/>
        </authorList>
    </citation>
    <scope>NUCLEOTIDE SEQUENCE</scope>
    <source>
        <tissue evidence="1">Shoot tissue taken approximately 20 cm above the soil surface</tissue>
    </source>
</reference>
<name>A0A0A9FRH7_ARUDO</name>
<proteinExistence type="predicted"/>
<reference evidence="1" key="1">
    <citation type="submission" date="2014-09" db="EMBL/GenBank/DDBJ databases">
        <authorList>
            <person name="Magalhaes I.L.F."/>
            <person name="Oliveira U."/>
            <person name="Santos F.R."/>
            <person name="Vidigal T.H.D.A."/>
            <person name="Brescovit A.D."/>
            <person name="Santos A.J."/>
        </authorList>
    </citation>
    <scope>NUCLEOTIDE SEQUENCE</scope>
    <source>
        <tissue evidence="1">Shoot tissue taken approximately 20 cm above the soil surface</tissue>
    </source>
</reference>
<organism evidence="1">
    <name type="scientific">Arundo donax</name>
    <name type="common">Giant reed</name>
    <name type="synonym">Donax arundinaceus</name>
    <dbReference type="NCBI Taxonomy" id="35708"/>
    <lineage>
        <taxon>Eukaryota</taxon>
        <taxon>Viridiplantae</taxon>
        <taxon>Streptophyta</taxon>
        <taxon>Embryophyta</taxon>
        <taxon>Tracheophyta</taxon>
        <taxon>Spermatophyta</taxon>
        <taxon>Magnoliopsida</taxon>
        <taxon>Liliopsida</taxon>
        <taxon>Poales</taxon>
        <taxon>Poaceae</taxon>
        <taxon>PACMAD clade</taxon>
        <taxon>Arundinoideae</taxon>
        <taxon>Arundineae</taxon>
        <taxon>Arundo</taxon>
    </lineage>
</organism>